<dbReference type="OMA" id="PYEPERC"/>
<evidence type="ECO:0000256" key="2">
    <source>
        <dbReference type="ARBA" id="ARBA00023445"/>
    </source>
</evidence>
<comment type="similarity">
    <text evidence="2">Belongs to the NAD(P)-dependent epimerase/dehydratase family. Dihydroflavonol-4-reductase subfamily.</text>
</comment>
<protein>
    <submittedName>
        <fullName evidence="4">Related to GRE2-methylglyoxal reductase (NADPH-dependent)</fullName>
    </submittedName>
</protein>
<dbReference type="SUPFAM" id="SSF51735">
    <property type="entry name" value="NAD(P)-binding Rossmann-fold domains"/>
    <property type="match status" value="1"/>
</dbReference>
<dbReference type="Proteomes" id="UP000007148">
    <property type="component" value="Unassembled WGS sequence"/>
</dbReference>
<dbReference type="STRING" id="1109443.G4TMQ4"/>
<dbReference type="Pfam" id="PF01370">
    <property type="entry name" value="Epimerase"/>
    <property type="match status" value="1"/>
</dbReference>
<dbReference type="InterPro" id="IPR036291">
    <property type="entry name" value="NAD(P)-bd_dom_sf"/>
</dbReference>
<organism evidence="4 5">
    <name type="scientific">Serendipita indica (strain DSM 11827)</name>
    <name type="common">Root endophyte fungus</name>
    <name type="synonym">Piriformospora indica</name>
    <dbReference type="NCBI Taxonomy" id="1109443"/>
    <lineage>
        <taxon>Eukaryota</taxon>
        <taxon>Fungi</taxon>
        <taxon>Dikarya</taxon>
        <taxon>Basidiomycota</taxon>
        <taxon>Agaricomycotina</taxon>
        <taxon>Agaricomycetes</taxon>
        <taxon>Sebacinales</taxon>
        <taxon>Serendipitaceae</taxon>
        <taxon>Serendipita</taxon>
    </lineage>
</organism>
<gene>
    <name evidence="4" type="ORF">PIIN_06549</name>
</gene>
<evidence type="ECO:0000259" key="3">
    <source>
        <dbReference type="Pfam" id="PF01370"/>
    </source>
</evidence>
<dbReference type="Gene3D" id="3.40.50.720">
    <property type="entry name" value="NAD(P)-binding Rossmann-like Domain"/>
    <property type="match status" value="1"/>
</dbReference>
<dbReference type="GO" id="GO:0016616">
    <property type="term" value="F:oxidoreductase activity, acting on the CH-OH group of donors, NAD or NADP as acceptor"/>
    <property type="evidence" value="ECO:0007669"/>
    <property type="project" value="TreeGrafter"/>
</dbReference>
<dbReference type="PANTHER" id="PTHR10366:SF564">
    <property type="entry name" value="STEROL-4-ALPHA-CARBOXYLATE 3-DEHYDROGENASE, DECARBOXYLATING"/>
    <property type="match status" value="1"/>
</dbReference>
<dbReference type="PANTHER" id="PTHR10366">
    <property type="entry name" value="NAD DEPENDENT EPIMERASE/DEHYDRATASE"/>
    <property type="match status" value="1"/>
</dbReference>
<dbReference type="eggNOG" id="KOG1502">
    <property type="taxonomic scope" value="Eukaryota"/>
</dbReference>
<feature type="domain" description="NAD-dependent epimerase/dehydratase" evidence="3">
    <location>
        <begin position="10"/>
        <end position="270"/>
    </location>
</feature>
<accession>G4TMQ4</accession>
<dbReference type="InterPro" id="IPR050425">
    <property type="entry name" value="NAD(P)_dehydrat-like"/>
</dbReference>
<sequence length="349" mass="37630">MTVVTPPALILVTGSTGFIGAAIIENLLAKGFSVRAVARSEEKSLRLSATFASAVKEKRLTFVVIPDLAHPAAFAEAIEGVEGIIHCAAPSPTNNTGVHPDVIITPTVGSTIEILEAASKSSTVKRVITTSSYVTLWEPREGKYMQTEKDWFDTAPKLVQEQGVKATGGLIYIAAKVVSERAAWKWVEENKPAFDYTAILPSRVWGKDILGNPDSIREGTAHFEILNKISSGLSGQLNESDYLTAVEITDVRDIAEGHVRALTTPEAGGERIVLKGATVTWQEVFDIINQAKLDGLAAPVGNPGSGKGITPDQHVSAEKAERILKMVYRPKEVTILDFITQARDFGWSP</sequence>
<keyword evidence="5" id="KW-1185">Reference proteome</keyword>
<comment type="caution">
    <text evidence="4">The sequence shown here is derived from an EMBL/GenBank/DDBJ whole genome shotgun (WGS) entry which is preliminary data.</text>
</comment>
<dbReference type="EMBL" id="CAFZ01000173">
    <property type="protein sequence ID" value="CCA72612.1"/>
    <property type="molecule type" value="Genomic_DNA"/>
</dbReference>
<name>G4TMQ4_SERID</name>
<dbReference type="AlphaFoldDB" id="G4TMQ4"/>
<evidence type="ECO:0000313" key="4">
    <source>
        <dbReference type="EMBL" id="CCA72612.1"/>
    </source>
</evidence>
<dbReference type="HOGENOM" id="CLU_007383_9_2_1"/>
<dbReference type="OrthoDB" id="2735536at2759"/>
<reference evidence="4 5" key="1">
    <citation type="journal article" date="2011" name="PLoS Pathog.">
        <title>Endophytic Life Strategies Decoded by Genome and Transcriptome Analyses of the Mutualistic Root Symbiont Piriformospora indica.</title>
        <authorList>
            <person name="Zuccaro A."/>
            <person name="Lahrmann U."/>
            <person name="Guldener U."/>
            <person name="Langen G."/>
            <person name="Pfiffi S."/>
            <person name="Biedenkopf D."/>
            <person name="Wong P."/>
            <person name="Samans B."/>
            <person name="Grimm C."/>
            <person name="Basiewicz M."/>
            <person name="Murat C."/>
            <person name="Martin F."/>
            <person name="Kogel K.H."/>
        </authorList>
    </citation>
    <scope>NUCLEOTIDE SEQUENCE [LARGE SCALE GENOMIC DNA]</scope>
    <source>
        <strain evidence="4 5">DSM 11827</strain>
    </source>
</reference>
<proteinExistence type="inferred from homology"/>
<dbReference type="InParanoid" id="G4TMQ4"/>
<evidence type="ECO:0000256" key="1">
    <source>
        <dbReference type="ARBA" id="ARBA00023002"/>
    </source>
</evidence>
<evidence type="ECO:0000313" key="5">
    <source>
        <dbReference type="Proteomes" id="UP000007148"/>
    </source>
</evidence>
<keyword evidence="1" id="KW-0560">Oxidoreductase</keyword>
<dbReference type="InterPro" id="IPR001509">
    <property type="entry name" value="Epimerase_deHydtase"/>
</dbReference>